<dbReference type="EMBL" id="JBBNAG010000013">
    <property type="protein sequence ID" value="KAK9082567.1"/>
    <property type="molecule type" value="Genomic_DNA"/>
</dbReference>
<gene>
    <name evidence="1" type="ORF">Scep_029038</name>
</gene>
<sequence>MSFSCKEAISSLKWFYGSAKMLQREITPLTIRIARVFDAFSSISILATIFGNGISREKFNHSCSPNYFGKMVKGLRCVTL</sequence>
<accession>A0AAP0E0G4</accession>
<protein>
    <submittedName>
        <fullName evidence="1">Uncharacterized protein</fullName>
    </submittedName>
</protein>
<evidence type="ECO:0000313" key="1">
    <source>
        <dbReference type="EMBL" id="KAK9082567.1"/>
    </source>
</evidence>
<dbReference type="Proteomes" id="UP001419268">
    <property type="component" value="Unassembled WGS sequence"/>
</dbReference>
<comment type="caution">
    <text evidence="1">The sequence shown here is derived from an EMBL/GenBank/DDBJ whole genome shotgun (WGS) entry which is preliminary data.</text>
</comment>
<organism evidence="1 2">
    <name type="scientific">Stephania cephalantha</name>
    <dbReference type="NCBI Taxonomy" id="152367"/>
    <lineage>
        <taxon>Eukaryota</taxon>
        <taxon>Viridiplantae</taxon>
        <taxon>Streptophyta</taxon>
        <taxon>Embryophyta</taxon>
        <taxon>Tracheophyta</taxon>
        <taxon>Spermatophyta</taxon>
        <taxon>Magnoliopsida</taxon>
        <taxon>Ranunculales</taxon>
        <taxon>Menispermaceae</taxon>
        <taxon>Menispermoideae</taxon>
        <taxon>Cissampelideae</taxon>
        <taxon>Stephania</taxon>
    </lineage>
</organism>
<keyword evidence="2" id="KW-1185">Reference proteome</keyword>
<reference evidence="1 2" key="1">
    <citation type="submission" date="2024-01" db="EMBL/GenBank/DDBJ databases">
        <title>Genome assemblies of Stephania.</title>
        <authorList>
            <person name="Yang L."/>
        </authorList>
    </citation>
    <scope>NUCLEOTIDE SEQUENCE [LARGE SCALE GENOMIC DNA]</scope>
    <source>
        <strain evidence="1">JXDWG</strain>
        <tissue evidence="1">Leaf</tissue>
    </source>
</reference>
<proteinExistence type="predicted"/>
<evidence type="ECO:0000313" key="2">
    <source>
        <dbReference type="Proteomes" id="UP001419268"/>
    </source>
</evidence>
<dbReference type="AlphaFoldDB" id="A0AAP0E0G4"/>
<name>A0AAP0E0G4_9MAGN</name>